<proteinExistence type="predicted"/>
<sequence length="105" mass="12450">MLASHHNIGFSSDNKLFFYCFIKQKHISKKILDVMLPPLKRLRTNQSLEIEVNEDDIQPIRKKIEKNTKNIDLDMEREDEWYLLRALHQDGHAQLLSCNVHQLLP</sequence>
<reference evidence="1 2" key="1">
    <citation type="journal article" date="2017" name="Nat. Commun.">
        <title>Genome assembly with in vitro proximity ligation data and whole-genome triplication in lettuce.</title>
        <authorList>
            <person name="Reyes-Chin-Wo S."/>
            <person name="Wang Z."/>
            <person name="Yang X."/>
            <person name="Kozik A."/>
            <person name="Arikit S."/>
            <person name="Song C."/>
            <person name="Xia L."/>
            <person name="Froenicke L."/>
            <person name="Lavelle D.O."/>
            <person name="Truco M.J."/>
            <person name="Xia R."/>
            <person name="Zhu S."/>
            <person name="Xu C."/>
            <person name="Xu H."/>
            <person name="Xu X."/>
            <person name="Cox K."/>
            <person name="Korf I."/>
            <person name="Meyers B.C."/>
            <person name="Michelmore R.W."/>
        </authorList>
    </citation>
    <scope>NUCLEOTIDE SEQUENCE [LARGE SCALE GENOMIC DNA]</scope>
    <source>
        <strain evidence="2">cv. Salinas</strain>
        <tissue evidence="1">Seedlings</tissue>
    </source>
</reference>
<organism evidence="1 2">
    <name type="scientific">Lactuca sativa</name>
    <name type="common">Garden lettuce</name>
    <dbReference type="NCBI Taxonomy" id="4236"/>
    <lineage>
        <taxon>Eukaryota</taxon>
        <taxon>Viridiplantae</taxon>
        <taxon>Streptophyta</taxon>
        <taxon>Embryophyta</taxon>
        <taxon>Tracheophyta</taxon>
        <taxon>Spermatophyta</taxon>
        <taxon>Magnoliopsida</taxon>
        <taxon>eudicotyledons</taxon>
        <taxon>Gunneridae</taxon>
        <taxon>Pentapetalae</taxon>
        <taxon>asterids</taxon>
        <taxon>campanulids</taxon>
        <taxon>Asterales</taxon>
        <taxon>Asteraceae</taxon>
        <taxon>Cichorioideae</taxon>
        <taxon>Cichorieae</taxon>
        <taxon>Lactucinae</taxon>
        <taxon>Lactuca</taxon>
    </lineage>
</organism>
<accession>A0A9R1WHD2</accession>
<protein>
    <submittedName>
        <fullName evidence="1">Uncharacterized protein</fullName>
    </submittedName>
</protein>
<evidence type="ECO:0000313" key="2">
    <source>
        <dbReference type="Proteomes" id="UP000235145"/>
    </source>
</evidence>
<dbReference type="AlphaFoldDB" id="A0A9R1WHD2"/>
<dbReference type="EMBL" id="NBSK02000001">
    <property type="protein sequence ID" value="KAJ0226747.1"/>
    <property type="molecule type" value="Genomic_DNA"/>
</dbReference>
<comment type="caution">
    <text evidence="1">The sequence shown here is derived from an EMBL/GenBank/DDBJ whole genome shotgun (WGS) entry which is preliminary data.</text>
</comment>
<gene>
    <name evidence="1" type="ORF">LSAT_V11C100048510</name>
</gene>
<evidence type="ECO:0000313" key="1">
    <source>
        <dbReference type="EMBL" id="KAJ0226747.1"/>
    </source>
</evidence>
<dbReference type="Proteomes" id="UP000235145">
    <property type="component" value="Unassembled WGS sequence"/>
</dbReference>
<name>A0A9R1WHD2_LACSA</name>
<keyword evidence="2" id="KW-1185">Reference proteome</keyword>